<dbReference type="RefSeq" id="XP_033682505.1">
    <property type="nucleotide sequence ID" value="XM_033835000.1"/>
</dbReference>
<keyword evidence="3" id="KW-1185">Reference proteome</keyword>
<reference evidence="2" key="1">
    <citation type="journal article" date="2020" name="Stud. Mycol.">
        <title>101 Dothideomycetes genomes: a test case for predicting lifestyles and emergence of pathogens.</title>
        <authorList>
            <person name="Haridas S."/>
            <person name="Albert R."/>
            <person name="Binder M."/>
            <person name="Bloem J."/>
            <person name="Labutti K."/>
            <person name="Salamov A."/>
            <person name="Andreopoulos B."/>
            <person name="Baker S."/>
            <person name="Barry K."/>
            <person name="Bills G."/>
            <person name="Bluhm B."/>
            <person name="Cannon C."/>
            <person name="Castanera R."/>
            <person name="Culley D."/>
            <person name="Daum C."/>
            <person name="Ezra D."/>
            <person name="Gonzalez J."/>
            <person name="Henrissat B."/>
            <person name="Kuo A."/>
            <person name="Liang C."/>
            <person name="Lipzen A."/>
            <person name="Lutzoni F."/>
            <person name="Magnuson J."/>
            <person name="Mondo S."/>
            <person name="Nolan M."/>
            <person name="Ohm R."/>
            <person name="Pangilinan J."/>
            <person name="Park H.-J."/>
            <person name="Ramirez L."/>
            <person name="Alfaro M."/>
            <person name="Sun H."/>
            <person name="Tritt A."/>
            <person name="Yoshinaga Y."/>
            <person name="Zwiers L.-H."/>
            <person name="Turgeon B."/>
            <person name="Goodwin S."/>
            <person name="Spatafora J."/>
            <person name="Crous P."/>
            <person name="Grigoriev I."/>
        </authorList>
    </citation>
    <scope>NUCLEOTIDE SEQUENCE</scope>
    <source>
        <strain evidence="2">CBS 122368</strain>
    </source>
</reference>
<dbReference type="Proteomes" id="UP000800094">
    <property type="component" value="Unassembled WGS sequence"/>
</dbReference>
<name>A0A6A6IAU2_9PLEO</name>
<evidence type="ECO:0000313" key="3">
    <source>
        <dbReference type="Proteomes" id="UP000800094"/>
    </source>
</evidence>
<evidence type="ECO:0000313" key="2">
    <source>
        <dbReference type="EMBL" id="KAF2247501.1"/>
    </source>
</evidence>
<dbReference type="EMBL" id="ML987197">
    <property type="protein sequence ID" value="KAF2247501.1"/>
    <property type="molecule type" value="Genomic_DNA"/>
</dbReference>
<proteinExistence type="predicted"/>
<sequence>MVGNGGASYAYVISPLVRDPKELSSPRIWGGTLLLPLANWHCGSGPKSVSATHSALISPSLASHSLFSLPPTPSTQKFLPARWLAYESRLSGHWPQSLDERKLGAAGNGKNVSTALSMRQSCRQRPVCVYIVMSTAGGRPYPAYGLWPRARCSSRPRAANTRSFTRSRVRLKPRGASSRPRSGHLSTAWTPLLCSSSPLVGTNSPPVDPALGRGNALTMRRLFCLMSSRHLFPVSACRAAGPSSTKPSTMPTGLGRDYCLRSHPVEVATSQIQGYPIGNSRRQMLRPTRSQATPRSAGELGIGGNSFARASTALNEANNRALLLVAAELIPSTYLDHRTEPLDEIIAYEATPLRWLPLLPERHWVSLLVGLKETDKAITVHQHSDNDRSGATSTLPSSSVSGSRQPLSRSLGSFLQVVLDLSSRAASWYGRVVRSHR</sequence>
<protein>
    <submittedName>
        <fullName evidence="2">Uncharacterized protein</fullName>
    </submittedName>
</protein>
<accession>A0A6A6IAU2</accession>
<feature type="compositionally biased region" description="Low complexity" evidence="1">
    <location>
        <begin position="389"/>
        <end position="403"/>
    </location>
</feature>
<gene>
    <name evidence="2" type="ORF">BU26DRAFT_597478</name>
</gene>
<feature type="region of interest" description="Disordered" evidence="1">
    <location>
        <begin position="381"/>
        <end position="407"/>
    </location>
</feature>
<dbReference type="AlphaFoldDB" id="A0A6A6IAU2"/>
<organism evidence="2 3">
    <name type="scientific">Trematosphaeria pertusa</name>
    <dbReference type="NCBI Taxonomy" id="390896"/>
    <lineage>
        <taxon>Eukaryota</taxon>
        <taxon>Fungi</taxon>
        <taxon>Dikarya</taxon>
        <taxon>Ascomycota</taxon>
        <taxon>Pezizomycotina</taxon>
        <taxon>Dothideomycetes</taxon>
        <taxon>Pleosporomycetidae</taxon>
        <taxon>Pleosporales</taxon>
        <taxon>Massarineae</taxon>
        <taxon>Trematosphaeriaceae</taxon>
        <taxon>Trematosphaeria</taxon>
    </lineage>
</organism>
<dbReference type="GeneID" id="54588330"/>
<evidence type="ECO:0000256" key="1">
    <source>
        <dbReference type="SAM" id="MobiDB-lite"/>
    </source>
</evidence>